<accession>A0AA39J8A2</accession>
<dbReference type="EMBL" id="JAUEPT010000045">
    <property type="protein sequence ID" value="KAK0438006.1"/>
    <property type="molecule type" value="Genomic_DNA"/>
</dbReference>
<sequence>MTAVRRLFPGEGSVEPEPTGELEEKIQQLKRTLRIERVTQILLVIRDRRARDNRADTLRENDRLRDKLRYERRRNRRKEQDPVSKVIFGVGLLTIGMLAFCVLFGLFEAMTKIPFQTLPCRCMLYLRRVLDAMRRSWVEYGCPLLVQLSEHGSNARLTEGEDGQP</sequence>
<organism evidence="2 3">
    <name type="scientific">Armillaria borealis</name>
    <dbReference type="NCBI Taxonomy" id="47425"/>
    <lineage>
        <taxon>Eukaryota</taxon>
        <taxon>Fungi</taxon>
        <taxon>Dikarya</taxon>
        <taxon>Basidiomycota</taxon>
        <taxon>Agaricomycotina</taxon>
        <taxon>Agaricomycetes</taxon>
        <taxon>Agaricomycetidae</taxon>
        <taxon>Agaricales</taxon>
        <taxon>Marasmiineae</taxon>
        <taxon>Physalacriaceae</taxon>
        <taxon>Armillaria</taxon>
    </lineage>
</organism>
<evidence type="ECO:0000313" key="2">
    <source>
        <dbReference type="EMBL" id="KAK0438006.1"/>
    </source>
</evidence>
<name>A0AA39J8A2_9AGAR</name>
<comment type="caution">
    <text evidence="2">The sequence shown here is derived from an EMBL/GenBank/DDBJ whole genome shotgun (WGS) entry which is preliminary data.</text>
</comment>
<protein>
    <submittedName>
        <fullName evidence="2">Uncharacterized protein</fullName>
    </submittedName>
</protein>
<dbReference type="AlphaFoldDB" id="A0AA39J8A2"/>
<keyword evidence="1" id="KW-1133">Transmembrane helix</keyword>
<gene>
    <name evidence="2" type="ORF">EV421DRAFT_981150</name>
</gene>
<reference evidence="2" key="1">
    <citation type="submission" date="2023-06" db="EMBL/GenBank/DDBJ databases">
        <authorList>
            <consortium name="Lawrence Berkeley National Laboratory"/>
            <person name="Ahrendt S."/>
            <person name="Sahu N."/>
            <person name="Indic B."/>
            <person name="Wong-Bajracharya J."/>
            <person name="Merenyi Z."/>
            <person name="Ke H.-M."/>
            <person name="Monk M."/>
            <person name="Kocsube S."/>
            <person name="Drula E."/>
            <person name="Lipzen A."/>
            <person name="Balint B."/>
            <person name="Henrissat B."/>
            <person name="Andreopoulos B."/>
            <person name="Martin F.M."/>
            <person name="Harder C.B."/>
            <person name="Rigling D."/>
            <person name="Ford K.L."/>
            <person name="Foster G.D."/>
            <person name="Pangilinan J."/>
            <person name="Papanicolaou A."/>
            <person name="Barry K."/>
            <person name="LaButti K."/>
            <person name="Viragh M."/>
            <person name="Koriabine M."/>
            <person name="Yan M."/>
            <person name="Riley R."/>
            <person name="Champramary S."/>
            <person name="Plett K.L."/>
            <person name="Tsai I.J."/>
            <person name="Slot J."/>
            <person name="Sipos G."/>
            <person name="Plett J."/>
            <person name="Nagy L.G."/>
            <person name="Grigoriev I.V."/>
        </authorList>
    </citation>
    <scope>NUCLEOTIDE SEQUENCE</scope>
    <source>
        <strain evidence="2">FPL87.14</strain>
    </source>
</reference>
<evidence type="ECO:0000313" key="3">
    <source>
        <dbReference type="Proteomes" id="UP001175226"/>
    </source>
</evidence>
<evidence type="ECO:0000256" key="1">
    <source>
        <dbReference type="SAM" id="Phobius"/>
    </source>
</evidence>
<dbReference type="Proteomes" id="UP001175226">
    <property type="component" value="Unassembled WGS sequence"/>
</dbReference>
<keyword evidence="1" id="KW-0812">Transmembrane</keyword>
<proteinExistence type="predicted"/>
<feature type="transmembrane region" description="Helical" evidence="1">
    <location>
        <begin position="86"/>
        <end position="107"/>
    </location>
</feature>
<keyword evidence="1" id="KW-0472">Membrane</keyword>
<keyword evidence="3" id="KW-1185">Reference proteome</keyword>